<dbReference type="Gene3D" id="3.90.550.20">
    <property type="match status" value="1"/>
</dbReference>
<keyword evidence="2" id="KW-1185">Reference proteome</keyword>
<reference evidence="1 2" key="1">
    <citation type="submission" date="2020-08" db="EMBL/GenBank/DDBJ databases">
        <title>Genomic Encyclopedia of Type Strains, Phase IV (KMG-IV): sequencing the most valuable type-strain genomes for metagenomic binning, comparative biology and taxonomic classification.</title>
        <authorList>
            <person name="Goeker M."/>
        </authorList>
    </citation>
    <scope>NUCLEOTIDE SEQUENCE [LARGE SCALE GENOMIC DNA]</scope>
    <source>
        <strain evidence="1 2">DSM 100044</strain>
    </source>
</reference>
<gene>
    <name evidence="1" type="ORF">FHS94_001447</name>
</gene>
<dbReference type="InterPro" id="IPR039367">
    <property type="entry name" value="Och1-like"/>
</dbReference>
<proteinExistence type="predicted"/>
<accession>A0A7W9BD11</accession>
<dbReference type="Proteomes" id="UP000546200">
    <property type="component" value="Unassembled WGS sequence"/>
</dbReference>
<dbReference type="EMBL" id="JACIJK010000004">
    <property type="protein sequence ID" value="MBB5714611.1"/>
    <property type="molecule type" value="Genomic_DNA"/>
</dbReference>
<dbReference type="GO" id="GO:0000009">
    <property type="term" value="F:alpha-1,6-mannosyltransferase activity"/>
    <property type="evidence" value="ECO:0007669"/>
    <property type="project" value="InterPro"/>
</dbReference>
<dbReference type="InterPro" id="IPR029044">
    <property type="entry name" value="Nucleotide-diphossugar_trans"/>
</dbReference>
<evidence type="ECO:0000313" key="1">
    <source>
        <dbReference type="EMBL" id="MBB5714611.1"/>
    </source>
</evidence>
<name>A0A7W9BD11_9SPHN</name>
<comment type="caution">
    <text evidence="1">The sequence shown here is derived from an EMBL/GenBank/DDBJ whole genome shotgun (WGS) entry which is preliminary data.</text>
</comment>
<organism evidence="1 2">
    <name type="scientific">Sphingomonas aerophila</name>
    <dbReference type="NCBI Taxonomy" id="1344948"/>
    <lineage>
        <taxon>Bacteria</taxon>
        <taxon>Pseudomonadati</taxon>
        <taxon>Pseudomonadota</taxon>
        <taxon>Alphaproteobacteria</taxon>
        <taxon>Sphingomonadales</taxon>
        <taxon>Sphingomonadaceae</taxon>
        <taxon>Sphingomonas</taxon>
    </lineage>
</organism>
<keyword evidence="1" id="KW-0808">Transferase</keyword>
<dbReference type="InterPro" id="IPR007577">
    <property type="entry name" value="GlycoTrfase_DXD_sugar-bd_CS"/>
</dbReference>
<dbReference type="Pfam" id="PF04488">
    <property type="entry name" value="Gly_transf_sug"/>
    <property type="match status" value="1"/>
</dbReference>
<dbReference type="PANTHER" id="PTHR31834:SF1">
    <property type="entry name" value="INITIATION-SPECIFIC ALPHA-1,6-MANNOSYLTRANSFERASE"/>
    <property type="match status" value="1"/>
</dbReference>
<dbReference type="PANTHER" id="PTHR31834">
    <property type="entry name" value="INITIATION-SPECIFIC ALPHA-1,6-MANNOSYLTRANSFERASE"/>
    <property type="match status" value="1"/>
</dbReference>
<dbReference type="GO" id="GO:0006487">
    <property type="term" value="P:protein N-linked glycosylation"/>
    <property type="evidence" value="ECO:0007669"/>
    <property type="project" value="TreeGrafter"/>
</dbReference>
<keyword evidence="1" id="KW-0328">Glycosyltransferase</keyword>
<protein>
    <submittedName>
        <fullName evidence="1">Mannosyltransferase OCH1-like enzyme</fullName>
    </submittedName>
</protein>
<evidence type="ECO:0000313" key="2">
    <source>
        <dbReference type="Proteomes" id="UP000546200"/>
    </source>
</evidence>
<sequence length="276" mass="31602">MSAARLAIPRVIHQTFYSKQLPKSIRQNIAHLKGQNPSFELRLYDDADANDFIRDEFGTDILERFLRIRPEYGAARADLFRYLLIYARGGVYLDVKSTTTRPLEEVLRPDDRFLLSHWANRPGEEHEGWGNEDVRYPGLPEGEFQQWHVIAAPRHPFLQAVIEKTLANIRTYSPWKAGIGKVGTFRTTGPICYTNAILPILPLHPHRLVRTNADLGLRYSIFEQAGHHHSLGKSHYRHRADSVVSARSVATDVSFKTYSFLFRAKRKIQAVTGSKL</sequence>
<dbReference type="RefSeq" id="WP_184056097.1">
    <property type="nucleotide sequence ID" value="NZ_JACIJK010000004.1"/>
</dbReference>
<dbReference type="SUPFAM" id="SSF53448">
    <property type="entry name" value="Nucleotide-diphospho-sugar transferases"/>
    <property type="match status" value="1"/>
</dbReference>
<dbReference type="AlphaFoldDB" id="A0A7W9BD11"/>